<feature type="chain" id="PRO_5023075166" evidence="2">
    <location>
        <begin position="24"/>
        <end position="143"/>
    </location>
</feature>
<evidence type="ECO:0000256" key="1">
    <source>
        <dbReference type="SAM" id="MobiDB-lite"/>
    </source>
</evidence>
<keyword evidence="2" id="KW-0732">Signal</keyword>
<evidence type="ECO:0000313" key="3">
    <source>
        <dbReference type="EMBL" id="MPC59276.1"/>
    </source>
</evidence>
<proteinExistence type="predicted"/>
<accession>A0A5B7GP33</accession>
<evidence type="ECO:0000256" key="2">
    <source>
        <dbReference type="SAM" id="SignalP"/>
    </source>
</evidence>
<dbReference type="Proteomes" id="UP000324222">
    <property type="component" value="Unassembled WGS sequence"/>
</dbReference>
<dbReference type="EMBL" id="VSRR010016416">
    <property type="protein sequence ID" value="MPC59276.1"/>
    <property type="molecule type" value="Genomic_DNA"/>
</dbReference>
<feature type="signal peptide" evidence="2">
    <location>
        <begin position="1"/>
        <end position="23"/>
    </location>
</feature>
<evidence type="ECO:0000313" key="4">
    <source>
        <dbReference type="Proteomes" id="UP000324222"/>
    </source>
</evidence>
<keyword evidence="4" id="KW-1185">Reference proteome</keyword>
<feature type="region of interest" description="Disordered" evidence="1">
    <location>
        <begin position="124"/>
        <end position="143"/>
    </location>
</feature>
<name>A0A5B7GP33_PORTR</name>
<gene>
    <name evidence="3" type="ORF">E2C01_053292</name>
</gene>
<reference evidence="3 4" key="1">
    <citation type="submission" date="2019-05" db="EMBL/GenBank/DDBJ databases">
        <title>Another draft genome of Portunus trituberculatus and its Hox gene families provides insights of decapod evolution.</title>
        <authorList>
            <person name="Jeong J.-H."/>
            <person name="Song I."/>
            <person name="Kim S."/>
            <person name="Choi T."/>
            <person name="Kim D."/>
            <person name="Ryu S."/>
            <person name="Kim W."/>
        </authorList>
    </citation>
    <scope>NUCLEOTIDE SEQUENCE [LARGE SCALE GENOMIC DNA]</scope>
    <source>
        <tissue evidence="3">Muscle</tissue>
    </source>
</reference>
<protein>
    <submittedName>
        <fullName evidence="3">Uncharacterized protein</fullName>
    </submittedName>
</protein>
<dbReference type="AlphaFoldDB" id="A0A5B7GP33"/>
<comment type="caution">
    <text evidence="3">The sequence shown here is derived from an EMBL/GenBank/DDBJ whole genome shotgun (WGS) entry which is preliminary data.</text>
</comment>
<organism evidence="3 4">
    <name type="scientific">Portunus trituberculatus</name>
    <name type="common">Swimming crab</name>
    <name type="synonym">Neptunus trituberculatus</name>
    <dbReference type="NCBI Taxonomy" id="210409"/>
    <lineage>
        <taxon>Eukaryota</taxon>
        <taxon>Metazoa</taxon>
        <taxon>Ecdysozoa</taxon>
        <taxon>Arthropoda</taxon>
        <taxon>Crustacea</taxon>
        <taxon>Multicrustacea</taxon>
        <taxon>Malacostraca</taxon>
        <taxon>Eumalacostraca</taxon>
        <taxon>Eucarida</taxon>
        <taxon>Decapoda</taxon>
        <taxon>Pleocyemata</taxon>
        <taxon>Brachyura</taxon>
        <taxon>Eubrachyura</taxon>
        <taxon>Portunoidea</taxon>
        <taxon>Portunidae</taxon>
        <taxon>Portuninae</taxon>
        <taxon>Portunus</taxon>
    </lineage>
</organism>
<sequence length="143" mass="15687">MADLIASKVSLALILRLLPGGRGVVVARPFRDDECPRINSPPLLFTLTSPFTNILSLTDHLFTSRPYHSPGLLLTRHVSLPSRYLFSLQLFFSSPNASSSQHWPPASLPTQAYFPYPSRYPLTHSPRPTGPSLTFDAPPGGSC</sequence>